<evidence type="ECO:0000313" key="12">
    <source>
        <dbReference type="Proteomes" id="UP001161017"/>
    </source>
</evidence>
<keyword evidence="10" id="KW-1133">Transmembrane helix</keyword>
<dbReference type="PRINTS" id="PR00747">
    <property type="entry name" value="GLYHDRLASE47"/>
</dbReference>
<organism evidence="11 12">
    <name type="scientific">Ramalina farinacea</name>
    <dbReference type="NCBI Taxonomy" id="258253"/>
    <lineage>
        <taxon>Eukaryota</taxon>
        <taxon>Fungi</taxon>
        <taxon>Dikarya</taxon>
        <taxon>Ascomycota</taxon>
        <taxon>Pezizomycotina</taxon>
        <taxon>Lecanoromycetes</taxon>
        <taxon>OSLEUM clade</taxon>
        <taxon>Lecanoromycetidae</taxon>
        <taxon>Lecanorales</taxon>
        <taxon>Lecanorineae</taxon>
        <taxon>Ramalinaceae</taxon>
        <taxon>Ramalina</taxon>
    </lineage>
</organism>
<reference evidence="11" key="1">
    <citation type="journal article" date="2023" name="Genome Biol. Evol.">
        <title>First Whole Genome Sequence and Flow Cytometry Genome Size Data for the Lichen-Forming Fungus Ramalina farinacea (Ascomycota).</title>
        <authorList>
            <person name="Llewellyn T."/>
            <person name="Mian S."/>
            <person name="Hill R."/>
            <person name="Leitch I.J."/>
            <person name="Gaya E."/>
        </authorList>
    </citation>
    <scope>NUCLEOTIDE SEQUENCE</scope>
    <source>
        <strain evidence="11">LIQ254RAFAR</strain>
    </source>
</reference>
<dbReference type="Gene3D" id="1.50.10.10">
    <property type="match status" value="1"/>
</dbReference>
<dbReference type="EMBL" id="JAPUFD010000008">
    <property type="protein sequence ID" value="MDI1488952.1"/>
    <property type="molecule type" value="Genomic_DNA"/>
</dbReference>
<dbReference type="AlphaFoldDB" id="A0AA43QM19"/>
<keyword evidence="10" id="KW-0472">Membrane</keyword>
<evidence type="ECO:0000256" key="9">
    <source>
        <dbReference type="SAM" id="MobiDB-lite"/>
    </source>
</evidence>
<dbReference type="InterPro" id="IPR001382">
    <property type="entry name" value="Glyco_hydro_47"/>
</dbReference>
<evidence type="ECO:0000256" key="3">
    <source>
        <dbReference type="ARBA" id="ARBA00007658"/>
    </source>
</evidence>
<evidence type="ECO:0000256" key="7">
    <source>
        <dbReference type="PIRSR" id="PIRSR601382-3"/>
    </source>
</evidence>
<evidence type="ECO:0000256" key="2">
    <source>
        <dbReference type="ARBA" id="ARBA00004922"/>
    </source>
</evidence>
<feature type="disulfide bond" evidence="7">
    <location>
        <begin position="533"/>
        <end position="562"/>
    </location>
</feature>
<dbReference type="SUPFAM" id="SSF48225">
    <property type="entry name" value="Seven-hairpin glycosidases"/>
    <property type="match status" value="1"/>
</dbReference>
<feature type="active site" description="Proton donor" evidence="6">
    <location>
        <position position="576"/>
    </location>
</feature>
<dbReference type="GO" id="GO:0005509">
    <property type="term" value="F:calcium ion binding"/>
    <property type="evidence" value="ECO:0007669"/>
    <property type="project" value="InterPro"/>
</dbReference>
<dbReference type="GO" id="GO:0005975">
    <property type="term" value="P:carbohydrate metabolic process"/>
    <property type="evidence" value="ECO:0007669"/>
    <property type="project" value="InterPro"/>
</dbReference>
<evidence type="ECO:0000313" key="11">
    <source>
        <dbReference type="EMBL" id="MDI1488952.1"/>
    </source>
</evidence>
<comment type="similarity">
    <text evidence="3 8">Belongs to the glycosyl hydrolase 47 family.</text>
</comment>
<dbReference type="FunFam" id="1.50.10.10:FF:000037">
    <property type="entry name" value="alpha-1,2-Mannosidase"/>
    <property type="match status" value="1"/>
</dbReference>
<feature type="active site" evidence="6">
    <location>
        <position position="652"/>
    </location>
</feature>
<feature type="region of interest" description="Disordered" evidence="9">
    <location>
        <begin position="112"/>
        <end position="138"/>
    </location>
</feature>
<proteinExistence type="inferred from homology"/>
<dbReference type="GO" id="GO:0004571">
    <property type="term" value="F:mannosyl-oligosaccharide 1,2-alpha-mannosidase activity"/>
    <property type="evidence" value="ECO:0007669"/>
    <property type="project" value="InterPro"/>
</dbReference>
<comment type="cofactor">
    <cofactor evidence="1">
        <name>Ca(2+)</name>
        <dbReference type="ChEBI" id="CHEBI:29108"/>
    </cofactor>
</comment>
<evidence type="ECO:0000256" key="4">
    <source>
        <dbReference type="ARBA" id="ARBA00022801"/>
    </source>
</evidence>
<evidence type="ECO:0000256" key="5">
    <source>
        <dbReference type="ARBA" id="ARBA00023157"/>
    </source>
</evidence>
<feature type="active site" evidence="6">
    <location>
        <position position="453"/>
    </location>
</feature>
<keyword evidence="5 7" id="KW-1015">Disulfide bond</keyword>
<comment type="pathway">
    <text evidence="2">Protein modification; protein glycosylation.</text>
</comment>
<feature type="transmembrane region" description="Helical" evidence="10">
    <location>
        <begin position="70"/>
        <end position="91"/>
    </location>
</feature>
<dbReference type="Proteomes" id="UP001161017">
    <property type="component" value="Unassembled WGS sequence"/>
</dbReference>
<keyword evidence="12" id="KW-1185">Reference proteome</keyword>
<dbReference type="GO" id="GO:0005783">
    <property type="term" value="C:endoplasmic reticulum"/>
    <property type="evidence" value="ECO:0007669"/>
    <property type="project" value="TreeGrafter"/>
</dbReference>
<sequence>MTNCSPVYLNLTVQETAVIHGTTLHLVQEQRRIPTLEWMKRPSKSRILVKTHVGLLLMGSQLPTGIRAAVLRRITSLTILSLVVFTIWYLFHESSLTTEDVTARIKSGIKHKPDDARLAPPTPVQTEDAPEQASPIEIPSPIVSDTTIASNETGLKQEQKIESPELDEIAAKLQTQKNRWNTGQATIGTKTFVAKHPVAELQDLPLAAPLELPKLQHAFDEETDTAKKRRLERLAAVKESFVHSWAGYKKYAWLQDELIPVSQSSRNNFGGWAATLVDSLDTLWMMGLHEEFEEAVEAVKSIDFAEPKIENLNTFETTIRFLGGLLGAYDISEAKYPMLLEKAAQVGELLYCAFDTPNHMPVTRFAWKQALDGADQTAGSNSIVAELGSLDLEFTRLSQLTGDPKYYDAVTRVMREFQLSQSSTKIAGLWPTIVDAKRLTFNDNGFTLGGMADSLYEYLPKQHMLMGGRTGGLKYQDMYKFAITAAMNHIFFQPMLPEGADVLISGSAQSDGTESNDPNYKTKLTPRGQHLGCYAGGMVGIGAKLFDQPEHLNMARKLVDGCIWMYKNMPTGIMPEIFHMIPCEMNSDCTWDEAEWERQVRKKYTAHLADPDGSDVEPTTDPKMTVEEMMKELRIVPGVIEIPDRRYLLRPEAIESVFIHYRLTGETDLLESAWNMFVSIENATRTDAANSAIYDVTSKGKPEKDDYMESFWLAETLKYFYLIFSDPDVVSLDKYVL</sequence>
<evidence type="ECO:0000256" key="1">
    <source>
        <dbReference type="ARBA" id="ARBA00001913"/>
    </source>
</evidence>
<dbReference type="GO" id="GO:0036503">
    <property type="term" value="P:ERAD pathway"/>
    <property type="evidence" value="ECO:0007669"/>
    <property type="project" value="UniProtKB-ARBA"/>
</dbReference>
<protein>
    <recommendedName>
        <fullName evidence="8">alpha-1,2-Mannosidase</fullName>
        <ecNumber evidence="8">3.2.1.-</ecNumber>
    </recommendedName>
</protein>
<dbReference type="Pfam" id="PF01532">
    <property type="entry name" value="Glyco_hydro_47"/>
    <property type="match status" value="1"/>
</dbReference>
<feature type="active site" description="Proton donor" evidence="6">
    <location>
        <position position="316"/>
    </location>
</feature>
<name>A0AA43QM19_9LECA</name>
<evidence type="ECO:0000256" key="10">
    <source>
        <dbReference type="SAM" id="Phobius"/>
    </source>
</evidence>
<keyword evidence="8" id="KW-0326">Glycosidase</keyword>
<dbReference type="InterPro" id="IPR036026">
    <property type="entry name" value="Seven-hairpin_glycosidases"/>
</dbReference>
<keyword evidence="10" id="KW-0812">Transmembrane</keyword>
<comment type="caution">
    <text evidence="11">The sequence shown here is derived from an EMBL/GenBank/DDBJ whole genome shotgun (WGS) entry which is preliminary data.</text>
</comment>
<dbReference type="PANTHER" id="PTHR11742">
    <property type="entry name" value="MANNOSYL-OLIGOSACCHARIDE ALPHA-1,2-MANNOSIDASE-RELATED"/>
    <property type="match status" value="1"/>
</dbReference>
<evidence type="ECO:0000256" key="6">
    <source>
        <dbReference type="PIRSR" id="PIRSR601382-1"/>
    </source>
</evidence>
<accession>A0AA43QM19</accession>
<dbReference type="GO" id="GO:0016020">
    <property type="term" value="C:membrane"/>
    <property type="evidence" value="ECO:0007669"/>
    <property type="project" value="InterPro"/>
</dbReference>
<dbReference type="InterPro" id="IPR050749">
    <property type="entry name" value="Glycosyl_Hydrolase_47"/>
</dbReference>
<dbReference type="PANTHER" id="PTHR11742:SF49">
    <property type="entry name" value="ALPHA-1,2-MANNOSIDASE"/>
    <property type="match status" value="1"/>
</dbReference>
<gene>
    <name evidence="11" type="ORF">OHK93_008229</name>
</gene>
<keyword evidence="4 8" id="KW-0378">Hydrolase</keyword>
<dbReference type="EC" id="3.2.1.-" evidence="8"/>
<evidence type="ECO:0000256" key="8">
    <source>
        <dbReference type="RuleBase" id="RU361193"/>
    </source>
</evidence>
<dbReference type="InterPro" id="IPR012341">
    <property type="entry name" value="6hp_glycosidase-like_sf"/>
</dbReference>